<protein>
    <submittedName>
        <fullName evidence="2">Putative ribosomally synthesized peptide with SipW-like signal peptide</fullName>
    </submittedName>
</protein>
<dbReference type="Pfam" id="PF12389">
    <property type="entry name" value="Peptidase_M73"/>
    <property type="match status" value="1"/>
</dbReference>
<evidence type="ECO:0000313" key="3">
    <source>
        <dbReference type="Proteomes" id="UP000253495"/>
    </source>
</evidence>
<organism evidence="2 3">
    <name type="scientific">Halopolyspora algeriensis</name>
    <dbReference type="NCBI Taxonomy" id="1500506"/>
    <lineage>
        <taxon>Bacteria</taxon>
        <taxon>Bacillati</taxon>
        <taxon>Actinomycetota</taxon>
        <taxon>Actinomycetes</taxon>
        <taxon>Actinomycetes incertae sedis</taxon>
        <taxon>Halopolyspora</taxon>
    </lineage>
</organism>
<dbReference type="RefSeq" id="WP_114452377.1">
    <property type="nucleotide sequence ID" value="NZ_QPJC01000003.1"/>
</dbReference>
<gene>
    <name evidence="2" type="ORF">DFQ14_103235</name>
</gene>
<accession>A0A368VX03</accession>
<dbReference type="Proteomes" id="UP000253495">
    <property type="component" value="Unassembled WGS sequence"/>
</dbReference>
<keyword evidence="3" id="KW-1185">Reference proteome</keyword>
<dbReference type="NCBIfam" id="TIGR04088">
    <property type="entry name" value="cognate_SipW"/>
    <property type="match status" value="1"/>
</dbReference>
<dbReference type="InterPro" id="IPR023833">
    <property type="entry name" value="Signal_pept_SipW-depend-type"/>
</dbReference>
<evidence type="ECO:0000256" key="1">
    <source>
        <dbReference type="SAM" id="MobiDB-lite"/>
    </source>
</evidence>
<dbReference type="EMBL" id="QPJC01000003">
    <property type="protein sequence ID" value="RCW45268.1"/>
    <property type="molecule type" value="Genomic_DNA"/>
</dbReference>
<reference evidence="2 3" key="1">
    <citation type="submission" date="2018-07" db="EMBL/GenBank/DDBJ databases">
        <title>Genomic Encyclopedia of Type Strains, Phase III (KMG-III): the genomes of soil and plant-associated and newly described type strains.</title>
        <authorList>
            <person name="Whitman W."/>
        </authorList>
    </citation>
    <scope>NUCLEOTIDE SEQUENCE [LARGE SCALE GENOMIC DNA]</scope>
    <source>
        <strain evidence="2 3">CECT 8575</strain>
    </source>
</reference>
<feature type="region of interest" description="Disordered" evidence="1">
    <location>
        <begin position="100"/>
        <end position="123"/>
    </location>
</feature>
<evidence type="ECO:0000313" key="2">
    <source>
        <dbReference type="EMBL" id="RCW45268.1"/>
    </source>
</evidence>
<dbReference type="AlphaFoldDB" id="A0A368VX03"/>
<sequence length="204" mass="20735">MKNRKLAVGIGGVTAVAAAVALTAGTYAAFSDSEQRGAVATAGTMDLQASSATGDVFSGNGVIDVDPLAPGDSRTAAFTLTNKGDVAGDLSFELVRVENNENSLTEPESAAGDETGGDSVGRGGGELLQNLEFTTATGAGETVIDGNTVAELVGEPHSAGTLDANESRTFEVALELPRNTTNVVQSDSARFVVKAVLNQNTDNR</sequence>
<proteinExistence type="predicted"/>
<dbReference type="InterPro" id="IPR022121">
    <property type="entry name" value="Peptidase_M73_camelysin"/>
</dbReference>
<name>A0A368VX03_9ACTN</name>
<comment type="caution">
    <text evidence="2">The sequence shown here is derived from an EMBL/GenBank/DDBJ whole genome shotgun (WGS) entry which is preliminary data.</text>
</comment>